<dbReference type="GO" id="GO:0000139">
    <property type="term" value="C:Golgi membrane"/>
    <property type="evidence" value="ECO:0007669"/>
    <property type="project" value="UniProtKB-SubCell"/>
</dbReference>
<gene>
    <name evidence="6" type="primary">LOC105142754</name>
</gene>
<dbReference type="Pfam" id="PF03407">
    <property type="entry name" value="Nucleotid_trans"/>
    <property type="match status" value="1"/>
</dbReference>
<keyword evidence="2" id="KW-0328">Glycosyltransferase</keyword>
<comment type="similarity">
    <text evidence="1 2">Belongs to the glycosyltransferase 77 family.</text>
</comment>
<keyword evidence="3" id="KW-0175">Coiled coil</keyword>
<feature type="coiled-coil region" evidence="3">
    <location>
        <begin position="77"/>
        <end position="111"/>
    </location>
</feature>
<dbReference type="InterPro" id="IPR005069">
    <property type="entry name" value="Nucl-diP-sugar_transferase"/>
</dbReference>
<dbReference type="GO" id="GO:0080147">
    <property type="term" value="P:root hair cell development"/>
    <property type="evidence" value="ECO:0007669"/>
    <property type="project" value="InterPro"/>
</dbReference>
<feature type="domain" description="Nucleotide-diphospho-sugar transferase" evidence="4">
    <location>
        <begin position="191"/>
        <end position="409"/>
    </location>
</feature>
<keyword evidence="2" id="KW-0333">Golgi apparatus</keyword>
<keyword evidence="5" id="KW-1185">Reference proteome</keyword>
<protein>
    <recommendedName>
        <fullName evidence="2">Glycosyltransferase</fullName>
        <ecNumber evidence="2">2.4.2.-</ecNumber>
    </recommendedName>
</protein>
<evidence type="ECO:0000256" key="3">
    <source>
        <dbReference type="SAM" id="Coils"/>
    </source>
</evidence>
<dbReference type="PANTHER" id="PTHR46581:SF11">
    <property type="entry name" value="GLYCOSYLTRANSFERASE"/>
    <property type="match status" value="1"/>
</dbReference>
<accession>A0AAJ6VK00</accession>
<name>A0AAJ6VK00_POPEU</name>
<keyword evidence="2" id="KW-0812">Transmembrane</keyword>
<dbReference type="GO" id="GO:0071555">
    <property type="term" value="P:cell wall organization"/>
    <property type="evidence" value="ECO:0007669"/>
    <property type="project" value="UniProtKB-KW"/>
</dbReference>
<dbReference type="SUPFAM" id="SSF53448">
    <property type="entry name" value="Nucleotide-diphospho-sugar transferases"/>
    <property type="match status" value="1"/>
</dbReference>
<evidence type="ECO:0000259" key="4">
    <source>
        <dbReference type="Pfam" id="PF03407"/>
    </source>
</evidence>
<dbReference type="AlphaFoldDB" id="A0AAJ6VK00"/>
<keyword evidence="2" id="KW-0961">Cell wall biogenesis/degradation</keyword>
<evidence type="ECO:0000313" key="5">
    <source>
        <dbReference type="Proteomes" id="UP000694918"/>
    </source>
</evidence>
<evidence type="ECO:0000256" key="2">
    <source>
        <dbReference type="RuleBase" id="RU363055"/>
    </source>
</evidence>
<proteinExistence type="inferred from homology"/>
<sequence length="435" mass="48994">MIGRRDGALMRNNSSNQSLLKSRIAIAIVIGMFLGCIFAFFFPHGIFSSNSPHFDHNHLTRSISQVVSTSCESSDSLNMLKAEFVAASEKNAELKKQVNVLIEKLRLAEQGKDHAEKQVLVLGEPHKAGPFGTVHGLRTNPTVVPDDSVNPRLANILEKIAVGKELIVALANSNVKDMLEVWFKSIQKVGIPNYLVVALDDEIAKFCESNDVPVYKRDPDKGIDSVGKTGGNHAVSGLKFHILREFLQLGYSVLLSDVDIVYLQNPFHYLYRDSDVESMSDGHNNMTAYGYNDVFDEPAMGWARYAHTMRIWVYNSGFFYIRPTIPSIELLDRVANRLSHGNAWDQAVFNEELFFPSHPGYDGLYASRRTMDFYLFMNSKVLFKTVRKNANLRKIKPVIVHINYHPDKLPRMQAVVEFYVNGKQDALSSFPDGSE</sequence>
<dbReference type="InterPro" id="IPR029044">
    <property type="entry name" value="Nucleotide-diphossugar_trans"/>
</dbReference>
<keyword evidence="2" id="KW-1133">Transmembrane helix</keyword>
<dbReference type="InterPro" id="IPR044290">
    <property type="entry name" value="RRA1/2/3"/>
</dbReference>
<dbReference type="GeneID" id="105142754"/>
<feature type="transmembrane region" description="Helical" evidence="2">
    <location>
        <begin position="20"/>
        <end position="42"/>
    </location>
</feature>
<evidence type="ECO:0000256" key="1">
    <source>
        <dbReference type="ARBA" id="ARBA00007033"/>
    </source>
</evidence>
<reference evidence="6" key="1">
    <citation type="submission" date="2025-08" db="UniProtKB">
        <authorList>
            <consortium name="RefSeq"/>
        </authorList>
    </citation>
    <scope>IDENTIFICATION</scope>
</reference>
<dbReference type="GO" id="GO:0016757">
    <property type="term" value="F:glycosyltransferase activity"/>
    <property type="evidence" value="ECO:0007669"/>
    <property type="project" value="UniProtKB-KW"/>
</dbReference>
<keyword evidence="2" id="KW-0735">Signal-anchor</keyword>
<dbReference type="KEGG" id="peu:105142754"/>
<comment type="subcellular location">
    <subcellularLocation>
        <location evidence="2">Golgi apparatus membrane</location>
        <topology evidence="2">Single-pass type II membrane protein</topology>
    </subcellularLocation>
</comment>
<evidence type="ECO:0000313" key="6">
    <source>
        <dbReference type="RefSeq" id="XP_011048841.1"/>
    </source>
</evidence>
<keyword evidence="2" id="KW-0808">Transferase</keyword>
<dbReference type="PANTHER" id="PTHR46581">
    <property type="entry name" value="ARABINOSYLTRANSFERASE RRA3"/>
    <property type="match status" value="1"/>
</dbReference>
<keyword evidence="2" id="KW-0472">Membrane</keyword>
<dbReference type="RefSeq" id="XP_011048841.1">
    <property type="nucleotide sequence ID" value="XM_011050539.1"/>
</dbReference>
<dbReference type="Proteomes" id="UP000694918">
    <property type="component" value="Unplaced"/>
</dbReference>
<dbReference type="EC" id="2.4.2.-" evidence="2"/>
<organism evidence="5 6">
    <name type="scientific">Populus euphratica</name>
    <name type="common">Euphrates poplar</name>
    <dbReference type="NCBI Taxonomy" id="75702"/>
    <lineage>
        <taxon>Eukaryota</taxon>
        <taxon>Viridiplantae</taxon>
        <taxon>Streptophyta</taxon>
        <taxon>Embryophyta</taxon>
        <taxon>Tracheophyta</taxon>
        <taxon>Spermatophyta</taxon>
        <taxon>Magnoliopsida</taxon>
        <taxon>eudicotyledons</taxon>
        <taxon>Gunneridae</taxon>
        <taxon>Pentapetalae</taxon>
        <taxon>rosids</taxon>
        <taxon>fabids</taxon>
        <taxon>Malpighiales</taxon>
        <taxon>Salicaceae</taxon>
        <taxon>Saliceae</taxon>
        <taxon>Populus</taxon>
    </lineage>
</organism>